<comment type="subcellular location">
    <subcellularLocation>
        <location evidence="2">Cytoplasm</location>
    </subcellularLocation>
</comment>
<accession>A0A975P949</accession>
<dbReference type="InterPro" id="IPR005627">
    <property type="entry name" value="CutC-like"/>
</dbReference>
<keyword evidence="2" id="KW-0963">Cytoplasm</keyword>
<dbReference type="AlphaFoldDB" id="A0A975P949"/>
<dbReference type="InterPro" id="IPR036822">
    <property type="entry name" value="CutC-like_dom_sf"/>
</dbReference>
<reference evidence="3" key="1">
    <citation type="submission" date="2021-06" db="EMBL/GenBank/DDBJ databases">
        <title>Direct submission.</title>
        <authorList>
            <person name="Lee C.-S."/>
            <person name="Jin L."/>
        </authorList>
    </citation>
    <scope>NUCLEOTIDE SEQUENCE</scope>
    <source>
        <strain evidence="3">Con5</strain>
    </source>
</reference>
<evidence type="ECO:0000256" key="1">
    <source>
        <dbReference type="ARBA" id="ARBA00007768"/>
    </source>
</evidence>
<dbReference type="GO" id="GO:0005507">
    <property type="term" value="F:copper ion binding"/>
    <property type="evidence" value="ECO:0007669"/>
    <property type="project" value="TreeGrafter"/>
</dbReference>
<comment type="similarity">
    <text evidence="1 2">Belongs to the CutC family.</text>
</comment>
<dbReference type="PANTHER" id="PTHR12598:SF0">
    <property type="entry name" value="COPPER HOMEOSTASIS PROTEIN CUTC HOMOLOG"/>
    <property type="match status" value="1"/>
</dbReference>
<dbReference type="PANTHER" id="PTHR12598">
    <property type="entry name" value="COPPER HOMEOSTASIS PROTEIN CUTC"/>
    <property type="match status" value="1"/>
</dbReference>
<dbReference type="Proteomes" id="UP000679352">
    <property type="component" value="Chromosome"/>
</dbReference>
<evidence type="ECO:0000256" key="2">
    <source>
        <dbReference type="HAMAP-Rule" id="MF_00795"/>
    </source>
</evidence>
<dbReference type="EMBL" id="CP076361">
    <property type="protein sequence ID" value="QWK91667.1"/>
    <property type="molecule type" value="Genomic_DNA"/>
</dbReference>
<dbReference type="GO" id="GO:0005737">
    <property type="term" value="C:cytoplasm"/>
    <property type="evidence" value="ECO:0007669"/>
    <property type="project" value="UniProtKB-SubCell"/>
</dbReference>
<name>A0A975P949_9RHOB</name>
<dbReference type="Gene3D" id="3.20.20.380">
    <property type="entry name" value="Copper homeostasis (CutC) domain"/>
    <property type="match status" value="1"/>
</dbReference>
<protein>
    <recommendedName>
        <fullName evidence="2">PF03932 family protein CutC</fullName>
    </recommendedName>
</protein>
<sequence>MLIEVCVDSAAGLAAAVAGGAGRIELCAALEVGGLTPSAGLMQLAAGCGVPVFAMIRPRAGDFVYSAAELALMQADIAQARQAGLAGVVLGASATDGRLDGPALHRLVTAAEGMGLTLHRAVDLVPDLAEAVELAVELGFARILSSGQAVRAEDGLAVLARLVELAVGRLSIMPGAGISAANAARFVALGVTELHASCSAPVPVQGAVARLGFAGPGLRQTQVAAVQALCAAVTH</sequence>
<dbReference type="KEGG" id="gfu:KM031_07310"/>
<organism evidence="3 4">
    <name type="scientific">Gemmobacter fulvus</name>
    <dbReference type="NCBI Taxonomy" id="2840474"/>
    <lineage>
        <taxon>Bacteria</taxon>
        <taxon>Pseudomonadati</taxon>
        <taxon>Pseudomonadota</taxon>
        <taxon>Alphaproteobacteria</taxon>
        <taxon>Rhodobacterales</taxon>
        <taxon>Paracoccaceae</taxon>
        <taxon>Gemmobacter</taxon>
    </lineage>
</organism>
<dbReference type="RefSeq" id="WP_215503857.1">
    <property type="nucleotide sequence ID" value="NZ_CP076361.1"/>
</dbReference>
<comment type="caution">
    <text evidence="2">Once thought to be involved in copper homeostasis, experiments in E.coli have shown this is not the case.</text>
</comment>
<dbReference type="HAMAP" id="MF_00795">
    <property type="entry name" value="CutC"/>
    <property type="match status" value="1"/>
</dbReference>
<proteinExistence type="inferred from homology"/>
<keyword evidence="4" id="KW-1185">Reference proteome</keyword>
<dbReference type="SUPFAM" id="SSF110395">
    <property type="entry name" value="CutC-like"/>
    <property type="match status" value="1"/>
</dbReference>
<dbReference type="Pfam" id="PF03932">
    <property type="entry name" value="CutC"/>
    <property type="match status" value="1"/>
</dbReference>
<evidence type="ECO:0000313" key="3">
    <source>
        <dbReference type="EMBL" id="QWK91667.1"/>
    </source>
</evidence>
<evidence type="ECO:0000313" key="4">
    <source>
        <dbReference type="Proteomes" id="UP000679352"/>
    </source>
</evidence>
<gene>
    <name evidence="2" type="primary">cutC</name>
    <name evidence="3" type="ORF">KM031_07310</name>
</gene>